<sequence>MHAAIPLKSSPSSAPREPAGPGASEALQALYRTLFLCTYTPEAVPAEAPELPPADSGPAPQRGD</sequence>
<comment type="caution">
    <text evidence="2">The sequence shown here is derived from an EMBL/GenBank/DDBJ whole genome shotgun (WGS) entry which is preliminary data.</text>
</comment>
<proteinExistence type="predicted"/>
<evidence type="ECO:0000256" key="1">
    <source>
        <dbReference type="SAM" id="MobiDB-lite"/>
    </source>
</evidence>
<reference evidence="2" key="1">
    <citation type="submission" date="2016-10" db="EMBL/GenBank/DDBJ databases">
        <title>Sequence of Gallionella enrichment culture.</title>
        <authorList>
            <person name="Poehlein A."/>
            <person name="Muehling M."/>
            <person name="Daniel R."/>
        </authorList>
    </citation>
    <scope>NUCLEOTIDE SEQUENCE</scope>
</reference>
<organism evidence="2">
    <name type="scientific">mine drainage metagenome</name>
    <dbReference type="NCBI Taxonomy" id="410659"/>
    <lineage>
        <taxon>unclassified sequences</taxon>
        <taxon>metagenomes</taxon>
        <taxon>ecological metagenomes</taxon>
    </lineage>
</organism>
<accession>A0A1J5SVN4</accession>
<gene>
    <name evidence="2" type="ORF">GALL_138330</name>
</gene>
<name>A0A1J5SVN4_9ZZZZ</name>
<dbReference type="AlphaFoldDB" id="A0A1J5SVN4"/>
<evidence type="ECO:0000313" key="2">
    <source>
        <dbReference type="EMBL" id="OIR04102.1"/>
    </source>
</evidence>
<protein>
    <submittedName>
        <fullName evidence="2">Uncharacterized protein</fullName>
    </submittedName>
</protein>
<dbReference type="EMBL" id="MLJW01000060">
    <property type="protein sequence ID" value="OIR04102.1"/>
    <property type="molecule type" value="Genomic_DNA"/>
</dbReference>
<feature type="region of interest" description="Disordered" evidence="1">
    <location>
        <begin position="1"/>
        <end position="25"/>
    </location>
</feature>
<feature type="region of interest" description="Disordered" evidence="1">
    <location>
        <begin position="43"/>
        <end position="64"/>
    </location>
</feature>